<accession>A0ABQ5FE29</accession>
<keyword evidence="4" id="KW-1185">Reference proteome</keyword>
<protein>
    <submittedName>
        <fullName evidence="3">Myc-type, basic helix-loop-helix domain-containing protein</fullName>
    </submittedName>
</protein>
<dbReference type="PANTHER" id="PTHR48258:SF6">
    <property type="entry name" value="LEUCINE-RICH REPEAT DOMAIN, L DOMAIN-CONTAINING PROTEIN"/>
    <property type="match status" value="1"/>
</dbReference>
<organism evidence="3 4">
    <name type="scientific">Tanacetum coccineum</name>
    <dbReference type="NCBI Taxonomy" id="301880"/>
    <lineage>
        <taxon>Eukaryota</taxon>
        <taxon>Viridiplantae</taxon>
        <taxon>Streptophyta</taxon>
        <taxon>Embryophyta</taxon>
        <taxon>Tracheophyta</taxon>
        <taxon>Spermatophyta</taxon>
        <taxon>Magnoliopsida</taxon>
        <taxon>eudicotyledons</taxon>
        <taxon>Gunneridae</taxon>
        <taxon>Pentapetalae</taxon>
        <taxon>asterids</taxon>
        <taxon>campanulids</taxon>
        <taxon>Asterales</taxon>
        <taxon>Asteraceae</taxon>
        <taxon>Asteroideae</taxon>
        <taxon>Anthemideae</taxon>
        <taxon>Anthemidinae</taxon>
        <taxon>Tanacetum</taxon>
    </lineage>
</organism>
<feature type="region of interest" description="Disordered" evidence="1">
    <location>
        <begin position="289"/>
        <end position="308"/>
    </location>
</feature>
<gene>
    <name evidence="3" type="ORF">Tco_1005204</name>
</gene>
<evidence type="ECO:0000313" key="3">
    <source>
        <dbReference type="EMBL" id="GJT61671.1"/>
    </source>
</evidence>
<evidence type="ECO:0000313" key="4">
    <source>
        <dbReference type="Proteomes" id="UP001151760"/>
    </source>
</evidence>
<name>A0ABQ5FE29_9ASTR</name>
<reference evidence="3" key="1">
    <citation type="journal article" date="2022" name="Int. J. Mol. Sci.">
        <title>Draft Genome of Tanacetum Coccineum: Genomic Comparison of Closely Related Tanacetum-Family Plants.</title>
        <authorList>
            <person name="Yamashiro T."/>
            <person name="Shiraishi A."/>
            <person name="Nakayama K."/>
            <person name="Satake H."/>
        </authorList>
    </citation>
    <scope>NUCLEOTIDE SEQUENCE</scope>
</reference>
<sequence>MPPLPAIDLLPSLPGPQPSSSSLLLYFNWDICVSKMCLVIFAFFESEQRPKLFSLEFFSLACGPSSNATLYTACLVNGVRFMVHYRDINRTTQTSGVSTPGPNGETYYGEQILELTYIGCNKVVLFGCKWFDISNVKRFYTKHNIKHINTSSASTALYCNQPYILATQARQVFYLDDPGRRPLHWKVIEYVNHTKNWHGDKIVIEDNEDVIHDNIDVALSADLDDLDFVNMSMNDESTEVDAPTDDDNNDDDPDIIYYEDDVAIEIRDDEEDFVVESDDDVEPMACLGGRSHGGNARGEPPRGPNRIPNQCEGWVVRGTTTNKEFRKAISRNKNRSLPLEFDDNDQKTFKAVGVFRLAVTFKQPDYNNRWQQVAYSGVTSPGWATMQFQRLVERQEKQAQCTSDQAKGMAGIIVFWADPLIKPDGYLD</sequence>
<dbReference type="Pfam" id="PF13952">
    <property type="entry name" value="DUF4216"/>
    <property type="match status" value="1"/>
</dbReference>
<dbReference type="InterPro" id="IPR025312">
    <property type="entry name" value="DUF4216"/>
</dbReference>
<comment type="caution">
    <text evidence="3">The sequence shown here is derived from an EMBL/GenBank/DDBJ whole genome shotgun (WGS) entry which is preliminary data.</text>
</comment>
<dbReference type="Proteomes" id="UP001151760">
    <property type="component" value="Unassembled WGS sequence"/>
</dbReference>
<proteinExistence type="predicted"/>
<evidence type="ECO:0000256" key="1">
    <source>
        <dbReference type="SAM" id="MobiDB-lite"/>
    </source>
</evidence>
<feature type="domain" description="DUF4216" evidence="2">
    <location>
        <begin position="113"/>
        <end position="187"/>
    </location>
</feature>
<dbReference type="EMBL" id="BQNB010017309">
    <property type="protein sequence ID" value="GJT61671.1"/>
    <property type="molecule type" value="Genomic_DNA"/>
</dbReference>
<dbReference type="PANTHER" id="PTHR48258">
    <property type="entry name" value="DUF4218 DOMAIN-CONTAINING PROTEIN-RELATED"/>
    <property type="match status" value="1"/>
</dbReference>
<evidence type="ECO:0000259" key="2">
    <source>
        <dbReference type="Pfam" id="PF13952"/>
    </source>
</evidence>
<reference evidence="3" key="2">
    <citation type="submission" date="2022-01" db="EMBL/GenBank/DDBJ databases">
        <authorList>
            <person name="Yamashiro T."/>
            <person name="Shiraishi A."/>
            <person name="Satake H."/>
            <person name="Nakayama K."/>
        </authorList>
    </citation>
    <scope>NUCLEOTIDE SEQUENCE</scope>
</reference>